<protein>
    <recommendedName>
        <fullName evidence="1">Rab-GAP TBC domain-containing protein</fullName>
    </recommendedName>
</protein>
<evidence type="ECO:0000313" key="2">
    <source>
        <dbReference type="EMBL" id="KAK7803378.1"/>
    </source>
</evidence>
<proteinExistence type="predicted"/>
<dbReference type="GO" id="GO:0005773">
    <property type="term" value="C:vacuole"/>
    <property type="evidence" value="ECO:0007669"/>
    <property type="project" value="UniProtKB-ARBA"/>
</dbReference>
<accession>A0AAW0HNL7</accession>
<dbReference type="PANTHER" id="PTHR47219:SF21">
    <property type="entry name" value="TBC1 DOMAIN FAMILY MEMBER 14"/>
    <property type="match status" value="1"/>
</dbReference>
<reference evidence="2 3" key="1">
    <citation type="journal article" date="2023" name="bioRxiv">
        <title>Conserved and derived expression patterns and positive selection on dental genes reveal complex evolutionary context of ever-growing rodent molars.</title>
        <authorList>
            <person name="Calamari Z.T."/>
            <person name="Song A."/>
            <person name="Cohen E."/>
            <person name="Akter M."/>
            <person name="Roy R.D."/>
            <person name="Hallikas O."/>
            <person name="Christensen M.M."/>
            <person name="Li P."/>
            <person name="Marangoni P."/>
            <person name="Jernvall J."/>
            <person name="Klein O.D."/>
        </authorList>
    </citation>
    <scope>NUCLEOTIDE SEQUENCE [LARGE SCALE GENOMIC DNA]</scope>
    <source>
        <strain evidence="2">V071</strain>
    </source>
</reference>
<dbReference type="InterPro" id="IPR050302">
    <property type="entry name" value="Rab_GAP_TBC_domain"/>
</dbReference>
<dbReference type="FunFam" id="1.10.472.80:FF:000006">
    <property type="entry name" value="TBC1 domain family member 14"/>
    <property type="match status" value="1"/>
</dbReference>
<dbReference type="InterPro" id="IPR035969">
    <property type="entry name" value="Rab-GAP_TBC_sf"/>
</dbReference>
<dbReference type="Gene3D" id="1.10.472.80">
    <property type="entry name" value="Ypt/Rab-GAP domain of gyp1p, domain 3"/>
    <property type="match status" value="1"/>
</dbReference>
<feature type="domain" description="Rab-GAP TBC" evidence="1">
    <location>
        <begin position="1"/>
        <end position="131"/>
    </location>
</feature>
<dbReference type="EMBL" id="JBBHLL010000421">
    <property type="protein sequence ID" value="KAK7803378.1"/>
    <property type="molecule type" value="Genomic_DNA"/>
</dbReference>
<keyword evidence="3" id="KW-1185">Reference proteome</keyword>
<dbReference type="GO" id="GO:0031410">
    <property type="term" value="C:cytoplasmic vesicle"/>
    <property type="evidence" value="ECO:0007669"/>
    <property type="project" value="UniProtKB-ARBA"/>
</dbReference>
<dbReference type="PROSITE" id="PS50086">
    <property type="entry name" value="TBC_RABGAP"/>
    <property type="match status" value="1"/>
</dbReference>
<dbReference type="SMART" id="SM00164">
    <property type="entry name" value="TBC"/>
    <property type="match status" value="1"/>
</dbReference>
<dbReference type="Pfam" id="PF00566">
    <property type="entry name" value="RabGAP-TBC"/>
    <property type="match status" value="1"/>
</dbReference>
<dbReference type="SUPFAM" id="SSF47923">
    <property type="entry name" value="Ypt/Rab-GAP domain of gyp1p"/>
    <property type="match status" value="2"/>
</dbReference>
<dbReference type="Gene3D" id="1.10.8.270">
    <property type="entry name" value="putative rabgap domain of human tbc1 domain family member 14 like domains"/>
    <property type="match status" value="1"/>
</dbReference>
<dbReference type="InterPro" id="IPR000195">
    <property type="entry name" value="Rab-GAP-TBC_dom"/>
</dbReference>
<name>A0AAW0HNL7_MYOGA</name>
<dbReference type="Proteomes" id="UP001488838">
    <property type="component" value="Unassembled WGS sequence"/>
</dbReference>
<gene>
    <name evidence="2" type="ORF">U0070_012493</name>
</gene>
<dbReference type="AlphaFoldDB" id="A0AAW0HNL7"/>
<dbReference type="PANTHER" id="PTHR47219">
    <property type="entry name" value="RAB GTPASE-ACTIVATING PROTEIN 1-LIKE"/>
    <property type="match status" value="1"/>
</dbReference>
<evidence type="ECO:0000259" key="1">
    <source>
        <dbReference type="PROSITE" id="PS50086"/>
    </source>
</evidence>
<dbReference type="GO" id="GO:0005096">
    <property type="term" value="F:GTPase activator activity"/>
    <property type="evidence" value="ECO:0007669"/>
    <property type="project" value="TreeGrafter"/>
</dbReference>
<evidence type="ECO:0000313" key="3">
    <source>
        <dbReference type="Proteomes" id="UP001488838"/>
    </source>
</evidence>
<dbReference type="GO" id="GO:0031267">
    <property type="term" value="F:small GTPase binding"/>
    <property type="evidence" value="ECO:0007669"/>
    <property type="project" value="TreeGrafter"/>
</dbReference>
<comment type="caution">
    <text evidence="2">The sequence shown here is derived from an EMBL/GenBank/DDBJ whole genome shotgun (WGS) entry which is preliminary data.</text>
</comment>
<dbReference type="GO" id="GO:0016192">
    <property type="term" value="P:vesicle-mediated transport"/>
    <property type="evidence" value="ECO:0007669"/>
    <property type="project" value="UniProtKB-ARBA"/>
</dbReference>
<sequence>MKGGPYHDMLHSILGAYTCYRPDVGYVQGMSFIAAVLILNLDTADAFIAFSNLLNKPCQMAFFRVDHGLMLTYFAAFEVFFEENLPKLFAHFKKNNLTADIYLIDWIFTLYSKSLPLDLACRIWDVFCRDGEEFLFRTALGILKLFEDILTRMDFIHSAQFLTRLPEDLPADEVFASIATVQMQSRNKKWAQQQCSGVLLTGVSQELGEQRREQSLQDCVTPLAISLGLAGSPENSLVGGAVCAAERQPGNGKRKPIPQTLRLRGYLHLALKQSSTWHLYAFRLKPVKSRGSFRVGFLMLELALKQNSS</sequence>
<organism evidence="2 3">
    <name type="scientific">Myodes glareolus</name>
    <name type="common">Bank vole</name>
    <name type="synonym">Clethrionomys glareolus</name>
    <dbReference type="NCBI Taxonomy" id="447135"/>
    <lineage>
        <taxon>Eukaryota</taxon>
        <taxon>Metazoa</taxon>
        <taxon>Chordata</taxon>
        <taxon>Craniata</taxon>
        <taxon>Vertebrata</taxon>
        <taxon>Euteleostomi</taxon>
        <taxon>Mammalia</taxon>
        <taxon>Eutheria</taxon>
        <taxon>Euarchontoglires</taxon>
        <taxon>Glires</taxon>
        <taxon>Rodentia</taxon>
        <taxon>Myomorpha</taxon>
        <taxon>Muroidea</taxon>
        <taxon>Cricetidae</taxon>
        <taxon>Arvicolinae</taxon>
        <taxon>Myodes</taxon>
    </lineage>
</organism>